<feature type="transmembrane region" description="Helical" evidence="1">
    <location>
        <begin position="136"/>
        <end position="164"/>
    </location>
</feature>
<dbReference type="Proteomes" id="UP001164963">
    <property type="component" value="Chromosome"/>
</dbReference>
<feature type="transmembrane region" description="Helical" evidence="1">
    <location>
        <begin position="38"/>
        <end position="61"/>
    </location>
</feature>
<gene>
    <name evidence="2" type="ORF">NEH16_21030</name>
</gene>
<name>A0ABY6PWA1_9ACTN</name>
<feature type="transmembrane region" description="Helical" evidence="1">
    <location>
        <begin position="258"/>
        <end position="282"/>
    </location>
</feature>
<dbReference type="Pfam" id="PF12730">
    <property type="entry name" value="ABC2_membrane_4"/>
    <property type="match status" value="1"/>
</dbReference>
<keyword evidence="1" id="KW-0812">Transmembrane</keyword>
<evidence type="ECO:0000313" key="3">
    <source>
        <dbReference type="Proteomes" id="UP001164963"/>
    </source>
</evidence>
<organism evidence="2 3">
    <name type="scientific">Streptomyces drozdowiczii</name>
    <dbReference type="NCBI Taxonomy" id="202862"/>
    <lineage>
        <taxon>Bacteria</taxon>
        <taxon>Bacillati</taxon>
        <taxon>Actinomycetota</taxon>
        <taxon>Actinomycetes</taxon>
        <taxon>Kitasatosporales</taxon>
        <taxon>Streptomycetaceae</taxon>
        <taxon>Streptomyces</taxon>
    </lineage>
</organism>
<keyword evidence="3" id="KW-1185">Reference proteome</keyword>
<dbReference type="PANTHER" id="PTHR37305">
    <property type="entry name" value="INTEGRAL MEMBRANE PROTEIN-RELATED"/>
    <property type="match status" value="1"/>
</dbReference>
<keyword evidence="1" id="KW-0472">Membrane</keyword>
<keyword evidence="1" id="KW-1133">Transmembrane helix</keyword>
<dbReference type="PANTHER" id="PTHR37305:SF1">
    <property type="entry name" value="MEMBRANE PROTEIN"/>
    <property type="match status" value="1"/>
</dbReference>
<protein>
    <submittedName>
        <fullName evidence="2">ABC transporter permease subunit</fullName>
    </submittedName>
</protein>
<evidence type="ECO:0000256" key="1">
    <source>
        <dbReference type="SAM" id="Phobius"/>
    </source>
</evidence>
<sequence length="292" mass="30152">MSTAAGLTEAPEAPGYRARHTLPLRVEAVRQLRRRRTLLMGGVLAALPFILIIAFAIGGTPDGGPGGADRITLMDTATASAANFAATCLFVSAGFLLVVPVALFCGDTVASEASWSSLRYLLAAPVPRARLLWSKLVVALGFSLAAMVLLPLVALAAGAAAYGWGPLQLPTGGALPAGDAVPRLALVVAFIFVSQLVTAGLAFWLSTRTDAPLGAVGGAVGLTIVGNVLDAVTALGSWRDFLPAHWQFAWADALQPAIEWGGMAKGAAVSVTYALILLAFAFRGFSRKDIVS</sequence>
<accession>A0ABY6PWA1</accession>
<feature type="transmembrane region" description="Helical" evidence="1">
    <location>
        <begin position="213"/>
        <end position="238"/>
    </location>
</feature>
<dbReference type="RefSeq" id="WP_265544335.1">
    <property type="nucleotide sequence ID" value="NZ_CP098740.1"/>
</dbReference>
<feature type="transmembrane region" description="Helical" evidence="1">
    <location>
        <begin position="81"/>
        <end position="105"/>
    </location>
</feature>
<feature type="transmembrane region" description="Helical" evidence="1">
    <location>
        <begin position="184"/>
        <end position="206"/>
    </location>
</feature>
<evidence type="ECO:0000313" key="2">
    <source>
        <dbReference type="EMBL" id="UZK56249.1"/>
    </source>
</evidence>
<proteinExistence type="predicted"/>
<reference evidence="2" key="1">
    <citation type="journal article" date="2022" name="Front. Microbiol.">
        <title>Mirubactin C rescues the lethal effect of cell wall biosynthesis mutations in Bacillus subtilis.</title>
        <authorList>
            <person name="Kepplinger B."/>
            <person name="Wen X."/>
            <person name="Tyler A.R."/>
            <person name="Kim B.Y."/>
            <person name="Brown J."/>
            <person name="Banks P."/>
            <person name="Dashti Y."/>
            <person name="Mackenzie E.S."/>
            <person name="Wills C."/>
            <person name="Kawai Y."/>
            <person name="Waldron K.J."/>
            <person name="Allenby N.E.E."/>
            <person name="Wu L.J."/>
            <person name="Hall M.J."/>
            <person name="Errington J."/>
        </authorList>
    </citation>
    <scope>NUCLEOTIDE SEQUENCE</scope>
    <source>
        <strain evidence="2">MDA8-470</strain>
    </source>
</reference>
<dbReference type="EMBL" id="CP098740">
    <property type="protein sequence ID" value="UZK56249.1"/>
    <property type="molecule type" value="Genomic_DNA"/>
</dbReference>